<name>A0A183F219_HELPZ</name>
<evidence type="ECO:0000313" key="1">
    <source>
        <dbReference type="EMBL" id="VDO18519.1"/>
    </source>
</evidence>
<proteinExistence type="predicted"/>
<protein>
    <submittedName>
        <fullName evidence="3">Transcriptional regulator</fullName>
    </submittedName>
</protein>
<dbReference type="Proteomes" id="UP000050761">
    <property type="component" value="Unassembled WGS sequence"/>
</dbReference>
<sequence>MQIGLPLKRNASDPAILLVQFQRALMANPLRFLNRAYQYYATDGARKIRGLFSTPELINRRSARLGSLLADSVQKKIEELPWLSDSGILDGYLSTAERGDISPTRSLATEMMTELSCPDSLTPSYLTDSQLIVECTGSEMDLKPCPGITGFTEASDHIHEFIRN</sequence>
<accession>A0A3P7TEX8</accession>
<reference evidence="1 2" key="1">
    <citation type="submission" date="2018-11" db="EMBL/GenBank/DDBJ databases">
        <authorList>
            <consortium name="Pathogen Informatics"/>
        </authorList>
    </citation>
    <scope>NUCLEOTIDE SEQUENCE [LARGE SCALE GENOMIC DNA]</scope>
</reference>
<organism evidence="2 3">
    <name type="scientific">Heligmosomoides polygyrus</name>
    <name type="common">Parasitic roundworm</name>
    <dbReference type="NCBI Taxonomy" id="6339"/>
    <lineage>
        <taxon>Eukaryota</taxon>
        <taxon>Metazoa</taxon>
        <taxon>Ecdysozoa</taxon>
        <taxon>Nematoda</taxon>
        <taxon>Chromadorea</taxon>
        <taxon>Rhabditida</taxon>
        <taxon>Rhabditina</taxon>
        <taxon>Rhabditomorpha</taxon>
        <taxon>Strongyloidea</taxon>
        <taxon>Heligmosomidae</taxon>
        <taxon>Heligmosomoides</taxon>
    </lineage>
</organism>
<evidence type="ECO:0000313" key="3">
    <source>
        <dbReference type="WBParaSite" id="HPBE_0000013601-mRNA-1"/>
    </source>
</evidence>
<accession>A0A183F219</accession>
<keyword evidence="2" id="KW-1185">Reference proteome</keyword>
<dbReference type="AlphaFoldDB" id="A0A183F219"/>
<evidence type="ECO:0000313" key="2">
    <source>
        <dbReference type="Proteomes" id="UP000050761"/>
    </source>
</evidence>
<dbReference type="WBParaSite" id="HPBE_0000013601-mRNA-1">
    <property type="protein sequence ID" value="HPBE_0000013601-mRNA-1"/>
    <property type="gene ID" value="HPBE_0000013601"/>
</dbReference>
<reference evidence="3" key="2">
    <citation type="submission" date="2019-09" db="UniProtKB">
        <authorList>
            <consortium name="WormBaseParasite"/>
        </authorList>
    </citation>
    <scope>IDENTIFICATION</scope>
</reference>
<gene>
    <name evidence="1" type="ORF">HPBE_LOCUS137</name>
</gene>
<dbReference type="EMBL" id="UZAH01000084">
    <property type="protein sequence ID" value="VDO18519.1"/>
    <property type="molecule type" value="Genomic_DNA"/>
</dbReference>
<dbReference type="OrthoDB" id="5833200at2759"/>